<dbReference type="Proteomes" id="UP001165413">
    <property type="component" value="Unassembled WGS sequence"/>
</dbReference>
<dbReference type="InterPro" id="IPR025746">
    <property type="entry name" value="PilX_N_dom"/>
</dbReference>
<evidence type="ECO:0000259" key="1">
    <source>
        <dbReference type="Pfam" id="PF14341"/>
    </source>
</evidence>
<reference evidence="2" key="1">
    <citation type="submission" date="2022-07" db="EMBL/GenBank/DDBJ databases">
        <title>Characterization of the Novel Bacterium Alteromonas immobilis LMIT006 and Alteromonas gregis LMIT007.</title>
        <authorList>
            <person name="Lin X."/>
        </authorList>
    </citation>
    <scope>NUCLEOTIDE SEQUENCE</scope>
    <source>
        <strain evidence="2">LMIT007</strain>
    </source>
</reference>
<gene>
    <name evidence="2" type="ORF">NLF92_08255</name>
</gene>
<proteinExistence type="predicted"/>
<dbReference type="RefSeq" id="WP_254100836.1">
    <property type="nucleotide sequence ID" value="NZ_JANATA010000013.1"/>
</dbReference>
<organism evidence="2 3">
    <name type="scientific">Opacimonas viscosa</name>
    <dbReference type="NCBI Taxonomy" id="2961944"/>
    <lineage>
        <taxon>Bacteria</taxon>
        <taxon>Pseudomonadati</taxon>
        <taxon>Pseudomonadota</taxon>
        <taxon>Gammaproteobacteria</taxon>
        <taxon>Alteromonadales</taxon>
        <taxon>Alteromonadaceae</taxon>
        <taxon>Opacimonas</taxon>
    </lineage>
</organism>
<sequence>MRHQHGVVMIFALLVLLSLTMLGVASVSSGLLQTKMASSQEQQSLAFNAAEAALAGAVFEAEDESVLSDASLLDPLSEARQAAVLDPAVTELSCFANQGFIQRNVTSNGLNFGERHITVAKSDSQSRLTSWSRTAFVKEQACRGSSNVIGGSNISCHMFVVRGCGQLDNSPFAVANSLTASVFAPASQ</sequence>
<protein>
    <submittedName>
        <fullName evidence="2">PilX N-terminal domain-containing pilus assembly protein</fullName>
    </submittedName>
</protein>
<evidence type="ECO:0000313" key="3">
    <source>
        <dbReference type="Proteomes" id="UP001165413"/>
    </source>
</evidence>
<feature type="domain" description="Type 4 fimbrial biogenesis protein PilX N-terminal" evidence="1">
    <location>
        <begin position="6"/>
        <end position="55"/>
    </location>
</feature>
<name>A0AA42BPX6_9ALTE</name>
<comment type="caution">
    <text evidence="2">The sequence shown here is derived from an EMBL/GenBank/DDBJ whole genome shotgun (WGS) entry which is preliminary data.</text>
</comment>
<evidence type="ECO:0000313" key="2">
    <source>
        <dbReference type="EMBL" id="MCP3428936.1"/>
    </source>
</evidence>
<accession>A0AA42BPX6</accession>
<dbReference type="EMBL" id="JANATA010000013">
    <property type="protein sequence ID" value="MCP3428936.1"/>
    <property type="molecule type" value="Genomic_DNA"/>
</dbReference>
<dbReference type="Pfam" id="PF14341">
    <property type="entry name" value="PilX_N"/>
    <property type="match status" value="1"/>
</dbReference>
<keyword evidence="3" id="KW-1185">Reference proteome</keyword>
<dbReference type="AlphaFoldDB" id="A0AA42BPX6"/>